<protein>
    <recommendedName>
        <fullName evidence="6">Ig-like domain-containing protein</fullName>
    </recommendedName>
</protein>
<dbReference type="InterPro" id="IPR007110">
    <property type="entry name" value="Ig-like_dom"/>
</dbReference>
<keyword evidence="1" id="KW-0732">Signal</keyword>
<evidence type="ECO:0000313" key="8">
    <source>
        <dbReference type="Proteomes" id="UP000314986"/>
    </source>
</evidence>
<evidence type="ECO:0000259" key="6">
    <source>
        <dbReference type="PROSITE" id="PS50835"/>
    </source>
</evidence>
<organism evidence="7 8">
    <name type="scientific">Callorhinchus milii</name>
    <name type="common">Ghost shark</name>
    <dbReference type="NCBI Taxonomy" id="7868"/>
    <lineage>
        <taxon>Eukaryota</taxon>
        <taxon>Metazoa</taxon>
        <taxon>Chordata</taxon>
        <taxon>Craniata</taxon>
        <taxon>Vertebrata</taxon>
        <taxon>Chondrichthyes</taxon>
        <taxon>Holocephali</taxon>
        <taxon>Chimaeriformes</taxon>
        <taxon>Callorhinchidae</taxon>
        <taxon>Callorhinchus</taxon>
    </lineage>
</organism>
<dbReference type="Pfam" id="PF13895">
    <property type="entry name" value="Ig_2"/>
    <property type="match status" value="1"/>
</dbReference>
<dbReference type="GeneTree" id="ENSGT01100000263479"/>
<dbReference type="InterPro" id="IPR036179">
    <property type="entry name" value="Ig-like_dom_sf"/>
</dbReference>
<dbReference type="PROSITE" id="PS50835">
    <property type="entry name" value="IG_LIKE"/>
    <property type="match status" value="2"/>
</dbReference>
<keyword evidence="8" id="KW-1185">Reference proteome</keyword>
<reference evidence="8" key="1">
    <citation type="journal article" date="2006" name="Science">
        <title>Ancient noncoding elements conserved in the human genome.</title>
        <authorList>
            <person name="Venkatesh B."/>
            <person name="Kirkness E.F."/>
            <person name="Loh Y.H."/>
            <person name="Halpern A.L."/>
            <person name="Lee A.P."/>
            <person name="Johnson J."/>
            <person name="Dandona N."/>
            <person name="Viswanathan L.D."/>
            <person name="Tay A."/>
            <person name="Venter J.C."/>
            <person name="Strausberg R.L."/>
            <person name="Brenner S."/>
        </authorList>
    </citation>
    <scope>NUCLEOTIDE SEQUENCE [LARGE SCALE GENOMIC DNA]</scope>
</reference>
<reference evidence="7" key="4">
    <citation type="submission" date="2025-08" db="UniProtKB">
        <authorList>
            <consortium name="Ensembl"/>
        </authorList>
    </citation>
    <scope>IDENTIFICATION</scope>
</reference>
<dbReference type="PANTHER" id="PTHR44337">
    <property type="entry name" value="CARCINOEMBRYONIC ANTIGEN-RELATED CELL ADHESION MOLECULE 8"/>
    <property type="match status" value="1"/>
</dbReference>
<comment type="similarity">
    <text evidence="5">Belongs to the immunoglobulin superfamily. CEA family.</text>
</comment>
<evidence type="ECO:0000313" key="7">
    <source>
        <dbReference type="Ensembl" id="ENSCMIP00000007973.1"/>
    </source>
</evidence>
<evidence type="ECO:0000256" key="1">
    <source>
        <dbReference type="ARBA" id="ARBA00022729"/>
    </source>
</evidence>
<dbReference type="InterPro" id="IPR013783">
    <property type="entry name" value="Ig-like_fold"/>
</dbReference>
<evidence type="ECO:0000256" key="4">
    <source>
        <dbReference type="ARBA" id="ARBA00023319"/>
    </source>
</evidence>
<keyword evidence="2" id="KW-1015">Disulfide bond</keyword>
<evidence type="ECO:0000256" key="3">
    <source>
        <dbReference type="ARBA" id="ARBA00023180"/>
    </source>
</evidence>
<dbReference type="SUPFAM" id="SSF48726">
    <property type="entry name" value="Immunoglobulin"/>
    <property type="match status" value="2"/>
</dbReference>
<feature type="domain" description="Ig-like" evidence="6">
    <location>
        <begin position="121"/>
        <end position="203"/>
    </location>
</feature>
<keyword evidence="4" id="KW-0393">Immunoglobulin domain</keyword>
<evidence type="ECO:0000256" key="2">
    <source>
        <dbReference type="ARBA" id="ARBA00023157"/>
    </source>
</evidence>
<dbReference type="InterPro" id="IPR003599">
    <property type="entry name" value="Ig_sub"/>
</dbReference>
<sequence length="207" mass="22989">TQPPGDQTQKDLTFLCWWLKIYSGTERPTISSNVTIPVEHNDSVALTCTAVGTAVSYLWYKDNDGIYVDTRIALSDGNRTLTIPGILRSDTGEYTCFGYNVMNGKTSDSYLLNVNYGPEYPNVSINPHLQLISSGSTANLSCSAESNPPCEFQWYFNTSSFLQNGSDLLIPNITLKNVGNYTCQAFNSVTQRYSARMQEVTLTETQK</sequence>
<dbReference type="InterPro" id="IPR052598">
    <property type="entry name" value="IgSF_CEA-related"/>
</dbReference>
<accession>A0A4W3GUP0</accession>
<reference evidence="8" key="3">
    <citation type="journal article" date="2014" name="Nature">
        <title>Elephant shark genome provides unique insights into gnathostome evolution.</title>
        <authorList>
            <consortium name="International Elephant Shark Genome Sequencing Consortium"/>
            <person name="Venkatesh B."/>
            <person name="Lee A.P."/>
            <person name="Ravi V."/>
            <person name="Maurya A.K."/>
            <person name="Lian M.M."/>
            <person name="Swann J.B."/>
            <person name="Ohta Y."/>
            <person name="Flajnik M.F."/>
            <person name="Sutoh Y."/>
            <person name="Kasahara M."/>
            <person name="Hoon S."/>
            <person name="Gangu V."/>
            <person name="Roy S.W."/>
            <person name="Irimia M."/>
            <person name="Korzh V."/>
            <person name="Kondrychyn I."/>
            <person name="Lim Z.W."/>
            <person name="Tay B.H."/>
            <person name="Tohari S."/>
            <person name="Kong K.W."/>
            <person name="Ho S."/>
            <person name="Lorente-Galdos B."/>
            <person name="Quilez J."/>
            <person name="Marques-Bonet T."/>
            <person name="Raney B.J."/>
            <person name="Ingham P.W."/>
            <person name="Tay A."/>
            <person name="Hillier L.W."/>
            <person name="Minx P."/>
            <person name="Boehm T."/>
            <person name="Wilson R.K."/>
            <person name="Brenner S."/>
            <person name="Warren W.C."/>
        </authorList>
    </citation>
    <scope>NUCLEOTIDE SEQUENCE [LARGE SCALE GENOMIC DNA]</scope>
</reference>
<feature type="domain" description="Ig-like" evidence="6">
    <location>
        <begin position="28"/>
        <end position="113"/>
    </location>
</feature>
<dbReference type="Proteomes" id="UP000314986">
    <property type="component" value="Unassembled WGS sequence"/>
</dbReference>
<keyword evidence="3" id="KW-0325">Glycoprotein</keyword>
<dbReference type="PANTHER" id="PTHR44337:SF20">
    <property type="entry name" value="CARCINOEMBRYONIC ANTIGEN-RELATED CELL ADHESION MOLECULE 5-RELATED"/>
    <property type="match status" value="1"/>
</dbReference>
<dbReference type="SMART" id="SM00409">
    <property type="entry name" value="IG"/>
    <property type="match status" value="2"/>
</dbReference>
<reference evidence="8" key="2">
    <citation type="journal article" date="2007" name="PLoS Biol.">
        <title>Survey sequencing and comparative analysis of the elephant shark (Callorhinchus milii) genome.</title>
        <authorList>
            <person name="Venkatesh B."/>
            <person name="Kirkness E.F."/>
            <person name="Loh Y.H."/>
            <person name="Halpern A.L."/>
            <person name="Lee A.P."/>
            <person name="Johnson J."/>
            <person name="Dandona N."/>
            <person name="Viswanathan L.D."/>
            <person name="Tay A."/>
            <person name="Venter J.C."/>
            <person name="Strausberg R.L."/>
            <person name="Brenner S."/>
        </authorList>
    </citation>
    <scope>NUCLEOTIDE SEQUENCE [LARGE SCALE GENOMIC DNA]</scope>
</reference>
<proteinExistence type="inferred from homology"/>
<evidence type="ECO:0000256" key="5">
    <source>
        <dbReference type="ARBA" id="ARBA00038222"/>
    </source>
</evidence>
<dbReference type="Pfam" id="PF13927">
    <property type="entry name" value="Ig_3"/>
    <property type="match status" value="1"/>
</dbReference>
<dbReference type="Ensembl" id="ENSCMIT00000008204.1">
    <property type="protein sequence ID" value="ENSCMIP00000007973.1"/>
    <property type="gene ID" value="ENSCMIG00000004298.1"/>
</dbReference>
<dbReference type="AlphaFoldDB" id="A0A4W3GUP0"/>
<dbReference type="Gene3D" id="2.60.40.10">
    <property type="entry name" value="Immunoglobulins"/>
    <property type="match status" value="2"/>
</dbReference>
<dbReference type="FunFam" id="2.60.40.10:FF:000244">
    <property type="entry name" value="carcinoembryonic antigen-related cell adhesion molecule 16"/>
    <property type="match status" value="1"/>
</dbReference>
<dbReference type="InterPro" id="IPR003598">
    <property type="entry name" value="Ig_sub2"/>
</dbReference>
<name>A0A4W3GUP0_CALMI</name>
<reference evidence="7" key="5">
    <citation type="submission" date="2025-09" db="UniProtKB">
        <authorList>
            <consortium name="Ensembl"/>
        </authorList>
    </citation>
    <scope>IDENTIFICATION</scope>
</reference>
<dbReference type="SMART" id="SM00408">
    <property type="entry name" value="IGc2"/>
    <property type="match status" value="2"/>
</dbReference>